<feature type="transmembrane region" description="Helical" evidence="1">
    <location>
        <begin position="111"/>
        <end position="136"/>
    </location>
</feature>
<name>A0ABM8DXH9_9MICO</name>
<feature type="transmembrane region" description="Helical" evidence="1">
    <location>
        <begin position="246"/>
        <end position="264"/>
    </location>
</feature>
<gene>
    <name evidence="2" type="ORF">Microterr_09620</name>
</gene>
<keyword evidence="1" id="KW-0472">Membrane</keyword>
<feature type="transmembrane region" description="Helical" evidence="1">
    <location>
        <begin position="165"/>
        <end position="185"/>
    </location>
</feature>
<dbReference type="InterPro" id="IPR025238">
    <property type="entry name" value="DUF4184"/>
</dbReference>
<keyword evidence="3" id="KW-1185">Reference proteome</keyword>
<keyword evidence="1" id="KW-0812">Transmembrane</keyword>
<evidence type="ECO:0008006" key="4">
    <source>
        <dbReference type="Google" id="ProtNLM"/>
    </source>
</evidence>
<dbReference type="RefSeq" id="WP_263795836.1">
    <property type="nucleotide sequence ID" value="NZ_AP027141.1"/>
</dbReference>
<proteinExistence type="predicted"/>
<feature type="transmembrane region" description="Helical" evidence="1">
    <location>
        <begin position="51"/>
        <end position="69"/>
    </location>
</feature>
<sequence length="272" mass="29283">MPFTPSHAVVALPFVRTPLVPAAIAVGAMAPDLPLFVRDSPLTYQVTHTNIAVAVLVSLALLLVWWALLRPAVRELSPRWLAARLPGEWDATGREIVATVRAPRPGARRAVWRSGGVLAILLALSLVLGVVSHIAWDAFTHDGRWGVSLFPALGEYWGPLLGYKWLQYGSGVIGVVILTVSAALWMRGRDAATPVDRVLPAAIRVGWWISLPIVLVAGWLIGLAVYGPLTAEWTPAHLAYRVLPPASAAWGVLTLGLCVAVQVLRRRRPAGA</sequence>
<keyword evidence="1" id="KW-1133">Transmembrane helix</keyword>
<feature type="transmembrane region" description="Helical" evidence="1">
    <location>
        <begin position="205"/>
        <end position="226"/>
    </location>
</feature>
<organism evidence="2 3">
    <name type="scientific">Microbacterium terricola</name>
    <dbReference type="NCBI Taxonomy" id="344163"/>
    <lineage>
        <taxon>Bacteria</taxon>
        <taxon>Bacillati</taxon>
        <taxon>Actinomycetota</taxon>
        <taxon>Actinomycetes</taxon>
        <taxon>Micrococcales</taxon>
        <taxon>Microbacteriaceae</taxon>
        <taxon>Microbacterium</taxon>
    </lineage>
</organism>
<reference evidence="2 3" key="1">
    <citation type="submission" date="2022-12" db="EMBL/GenBank/DDBJ databases">
        <title>Microbacterium terricola strain KV-448 chromosome, complete genome.</title>
        <authorList>
            <person name="Oshima T."/>
            <person name="Moriya T."/>
            <person name="Bessho Y."/>
        </authorList>
    </citation>
    <scope>NUCLEOTIDE SEQUENCE [LARGE SCALE GENOMIC DNA]</scope>
    <source>
        <strain evidence="2 3">KV-448</strain>
    </source>
</reference>
<evidence type="ECO:0000313" key="2">
    <source>
        <dbReference type="EMBL" id="BDV30302.1"/>
    </source>
</evidence>
<evidence type="ECO:0000256" key="1">
    <source>
        <dbReference type="SAM" id="Phobius"/>
    </source>
</evidence>
<protein>
    <recommendedName>
        <fullName evidence="4">Cell wall anchor protein</fullName>
    </recommendedName>
</protein>
<dbReference type="Pfam" id="PF13803">
    <property type="entry name" value="DUF4184"/>
    <property type="match status" value="1"/>
</dbReference>
<accession>A0ABM8DXH9</accession>
<dbReference type="EMBL" id="AP027141">
    <property type="protein sequence ID" value="BDV30302.1"/>
    <property type="molecule type" value="Genomic_DNA"/>
</dbReference>
<dbReference type="Proteomes" id="UP001317779">
    <property type="component" value="Chromosome"/>
</dbReference>
<evidence type="ECO:0000313" key="3">
    <source>
        <dbReference type="Proteomes" id="UP001317779"/>
    </source>
</evidence>